<protein>
    <submittedName>
        <fullName evidence="1">Uncharacterized protein</fullName>
    </submittedName>
</protein>
<accession>A0AA88J5R8</accession>
<proteinExistence type="predicted"/>
<sequence length="90" mass="9992">MDINQGSSRIVEAVVILGRNSPCSGMTGMAKRDDGCLRESCLQPFSNGYPHDFFWLISRQSKVDATGILCVPSRRNSLMGSERREGERRG</sequence>
<gene>
    <name evidence="1" type="ORF">TIFTF001_031009</name>
</gene>
<evidence type="ECO:0000313" key="1">
    <source>
        <dbReference type="EMBL" id="GMN61926.1"/>
    </source>
</evidence>
<dbReference type="Proteomes" id="UP001187192">
    <property type="component" value="Unassembled WGS sequence"/>
</dbReference>
<name>A0AA88J5R8_FICCA</name>
<dbReference type="AlphaFoldDB" id="A0AA88J5R8"/>
<reference evidence="1" key="1">
    <citation type="submission" date="2023-07" db="EMBL/GenBank/DDBJ databases">
        <title>draft genome sequence of fig (Ficus carica).</title>
        <authorList>
            <person name="Takahashi T."/>
            <person name="Nishimura K."/>
        </authorList>
    </citation>
    <scope>NUCLEOTIDE SEQUENCE</scope>
</reference>
<organism evidence="1 2">
    <name type="scientific">Ficus carica</name>
    <name type="common">Common fig</name>
    <dbReference type="NCBI Taxonomy" id="3494"/>
    <lineage>
        <taxon>Eukaryota</taxon>
        <taxon>Viridiplantae</taxon>
        <taxon>Streptophyta</taxon>
        <taxon>Embryophyta</taxon>
        <taxon>Tracheophyta</taxon>
        <taxon>Spermatophyta</taxon>
        <taxon>Magnoliopsida</taxon>
        <taxon>eudicotyledons</taxon>
        <taxon>Gunneridae</taxon>
        <taxon>Pentapetalae</taxon>
        <taxon>rosids</taxon>
        <taxon>fabids</taxon>
        <taxon>Rosales</taxon>
        <taxon>Moraceae</taxon>
        <taxon>Ficeae</taxon>
        <taxon>Ficus</taxon>
    </lineage>
</organism>
<comment type="caution">
    <text evidence="1">The sequence shown here is derived from an EMBL/GenBank/DDBJ whole genome shotgun (WGS) entry which is preliminary data.</text>
</comment>
<evidence type="ECO:0000313" key="2">
    <source>
        <dbReference type="Proteomes" id="UP001187192"/>
    </source>
</evidence>
<dbReference type="EMBL" id="BTGU01000119">
    <property type="protein sequence ID" value="GMN61926.1"/>
    <property type="molecule type" value="Genomic_DNA"/>
</dbReference>
<keyword evidence="2" id="KW-1185">Reference proteome</keyword>